<evidence type="ECO:0000313" key="2">
    <source>
        <dbReference type="Proteomes" id="UP000239907"/>
    </source>
</evidence>
<protein>
    <recommendedName>
        <fullName evidence="3">Chromosomal replication initiator DnaA C-terminal domain-containing protein</fullName>
    </recommendedName>
</protein>
<evidence type="ECO:0008006" key="3">
    <source>
        <dbReference type="Google" id="ProtNLM"/>
    </source>
</evidence>
<evidence type="ECO:0000313" key="1">
    <source>
        <dbReference type="EMBL" id="PQJ29432.1"/>
    </source>
</evidence>
<dbReference type="Proteomes" id="UP000239907">
    <property type="component" value="Unassembled WGS sequence"/>
</dbReference>
<dbReference type="AlphaFoldDB" id="A0A2S7U531"/>
<proteinExistence type="predicted"/>
<reference evidence="1 2" key="1">
    <citation type="submission" date="2016-12" db="EMBL/GenBank/DDBJ databases">
        <title>Study of bacterial adaptation to deep sea.</title>
        <authorList>
            <person name="Song J."/>
            <person name="Yoshizawa S."/>
            <person name="Kogure K."/>
        </authorList>
    </citation>
    <scope>NUCLEOTIDE SEQUENCE [LARGE SCALE GENOMIC DNA]</scope>
    <source>
        <strain evidence="1 2">SAORIC-165</strain>
    </source>
</reference>
<gene>
    <name evidence="1" type="ORF">BSZ32_13675</name>
</gene>
<dbReference type="EMBL" id="MQWA01000001">
    <property type="protein sequence ID" value="PQJ29432.1"/>
    <property type="molecule type" value="Genomic_DNA"/>
</dbReference>
<sequence>MRGVPEDVVGEIGEGGGDLAEMRKMDMRKAMLSGLLRRHTSMGLDWISRELHMGVRSSVTRAEKILKQRILDEEDLRKLWGKLEMLQISS</sequence>
<comment type="caution">
    <text evidence="1">The sequence shown here is derived from an EMBL/GenBank/DDBJ whole genome shotgun (WGS) entry which is preliminary data.</text>
</comment>
<name>A0A2S7U531_9BACT</name>
<keyword evidence="2" id="KW-1185">Reference proteome</keyword>
<accession>A0A2S7U531</accession>
<organism evidence="1 2">
    <name type="scientific">Rubritalea profundi</name>
    <dbReference type="NCBI Taxonomy" id="1658618"/>
    <lineage>
        <taxon>Bacteria</taxon>
        <taxon>Pseudomonadati</taxon>
        <taxon>Verrucomicrobiota</taxon>
        <taxon>Verrucomicrobiia</taxon>
        <taxon>Verrucomicrobiales</taxon>
        <taxon>Rubritaleaceae</taxon>
        <taxon>Rubritalea</taxon>
    </lineage>
</organism>